<dbReference type="AlphaFoldDB" id="A0A0R3WZU4"/>
<accession>A0A0R3WZU4</accession>
<gene>
    <name evidence="1" type="ORF">TTAC_LOCUS6324</name>
</gene>
<evidence type="ECO:0000313" key="2">
    <source>
        <dbReference type="Proteomes" id="UP000274429"/>
    </source>
</evidence>
<name>A0A0R3WZU4_HYDTA</name>
<dbReference type="WBParaSite" id="TTAC_0000633901-mRNA-1">
    <property type="protein sequence ID" value="TTAC_0000633901-mRNA-1"/>
    <property type="gene ID" value="TTAC_0000633901"/>
</dbReference>
<dbReference type="Proteomes" id="UP000274429">
    <property type="component" value="Unassembled WGS sequence"/>
</dbReference>
<reference evidence="3" key="1">
    <citation type="submission" date="2017-02" db="UniProtKB">
        <authorList>
            <consortium name="WormBaseParasite"/>
        </authorList>
    </citation>
    <scope>IDENTIFICATION</scope>
</reference>
<evidence type="ECO:0000313" key="1">
    <source>
        <dbReference type="EMBL" id="VDM30513.1"/>
    </source>
</evidence>
<dbReference type="EMBL" id="UYWX01020299">
    <property type="protein sequence ID" value="VDM30513.1"/>
    <property type="molecule type" value="Genomic_DNA"/>
</dbReference>
<keyword evidence="2" id="KW-1185">Reference proteome</keyword>
<reference evidence="1 2" key="2">
    <citation type="submission" date="2018-11" db="EMBL/GenBank/DDBJ databases">
        <authorList>
            <consortium name="Pathogen Informatics"/>
        </authorList>
    </citation>
    <scope>NUCLEOTIDE SEQUENCE [LARGE SCALE GENOMIC DNA]</scope>
</reference>
<protein>
    <submittedName>
        <fullName evidence="3">Rbsn domain-containing protein</fullName>
    </submittedName>
</protein>
<dbReference type="OrthoDB" id="189770at2759"/>
<sequence>MRSLGKAPEYEAQIQSQMHRIVQEMEEIDKHENAALAQLKLKSRSDLHQNQTGAN</sequence>
<proteinExistence type="predicted"/>
<organism evidence="3">
    <name type="scientific">Hydatigena taeniaeformis</name>
    <name type="common">Feline tapeworm</name>
    <name type="synonym">Taenia taeniaeformis</name>
    <dbReference type="NCBI Taxonomy" id="6205"/>
    <lineage>
        <taxon>Eukaryota</taxon>
        <taxon>Metazoa</taxon>
        <taxon>Spiralia</taxon>
        <taxon>Lophotrochozoa</taxon>
        <taxon>Platyhelminthes</taxon>
        <taxon>Cestoda</taxon>
        <taxon>Eucestoda</taxon>
        <taxon>Cyclophyllidea</taxon>
        <taxon>Taeniidae</taxon>
        <taxon>Hydatigera</taxon>
    </lineage>
</organism>
<evidence type="ECO:0000313" key="3">
    <source>
        <dbReference type="WBParaSite" id="TTAC_0000633901-mRNA-1"/>
    </source>
</evidence>